<name>A0ABW7MV73_9FLAO</name>
<sequence>MINFFRNIRQKMLKDGKTIGYLKYAIGEIILVVIGILMALQVNNWNEHRKLRLEVKETIGSLKQELEDNIGETNGFVNSGYILGDILRALKTNGHFERPDNENFGSFYGDFDLFDTFVRELNTENLDHWISLEKDLTSEEKDFLPVVKELKKTILERRVWESKATDLSLQRFKEFADDLSWFYNTDSLSNLKREQYIKTNPEFRNKAIHYLNFQLNENVYYGSYIRNLSLIMLWKLKSLEENKTSANIKDLLIANHLKPFKSYPCDTSLVMQPESLGFRNSVLVFNATDELKTFKKIKQNGASPLNFTLKPNTFYMPSINENEYIQEGSDCKTRYAPVKYGFLVLENN</sequence>
<evidence type="ECO:0000256" key="1">
    <source>
        <dbReference type="SAM" id="Phobius"/>
    </source>
</evidence>
<comment type="caution">
    <text evidence="2">The sequence shown here is derived from an EMBL/GenBank/DDBJ whole genome shotgun (WGS) entry which is preliminary data.</text>
</comment>
<evidence type="ECO:0000313" key="3">
    <source>
        <dbReference type="Proteomes" id="UP001610100"/>
    </source>
</evidence>
<keyword evidence="1" id="KW-0472">Membrane</keyword>
<protein>
    <submittedName>
        <fullName evidence="2">DUF6090 family protein</fullName>
    </submittedName>
</protein>
<proteinExistence type="predicted"/>
<dbReference type="EMBL" id="JBAWKB010000001">
    <property type="protein sequence ID" value="MFH6770733.1"/>
    <property type="molecule type" value="Genomic_DNA"/>
</dbReference>
<feature type="transmembrane region" description="Helical" evidence="1">
    <location>
        <begin position="21"/>
        <end position="40"/>
    </location>
</feature>
<keyword evidence="3" id="KW-1185">Reference proteome</keyword>
<accession>A0ABW7MV73</accession>
<keyword evidence="1" id="KW-1133">Transmembrane helix</keyword>
<gene>
    <name evidence="2" type="ORF">V8G58_02215</name>
</gene>
<organism evidence="2 3">
    <name type="scientific">Gaetbulibacter aestuarii</name>
    <dbReference type="NCBI Taxonomy" id="1502358"/>
    <lineage>
        <taxon>Bacteria</taxon>
        <taxon>Pseudomonadati</taxon>
        <taxon>Bacteroidota</taxon>
        <taxon>Flavobacteriia</taxon>
        <taxon>Flavobacteriales</taxon>
        <taxon>Flavobacteriaceae</taxon>
        <taxon>Gaetbulibacter</taxon>
    </lineage>
</organism>
<dbReference type="InterPro" id="IPR045749">
    <property type="entry name" value="DUF6090"/>
</dbReference>
<keyword evidence="1" id="KW-0812">Transmembrane</keyword>
<dbReference type="Proteomes" id="UP001610100">
    <property type="component" value="Unassembled WGS sequence"/>
</dbReference>
<evidence type="ECO:0000313" key="2">
    <source>
        <dbReference type="EMBL" id="MFH6770733.1"/>
    </source>
</evidence>
<dbReference type="RefSeq" id="WP_344739216.1">
    <property type="nucleotide sequence ID" value="NZ_BAABAY010000001.1"/>
</dbReference>
<dbReference type="Pfam" id="PF19578">
    <property type="entry name" value="DUF6090"/>
    <property type="match status" value="1"/>
</dbReference>
<reference evidence="2 3" key="1">
    <citation type="submission" date="2024-02" db="EMBL/GenBank/DDBJ databases">
        <title>A Gaetbulibacter species isolated from tidal flats and genomic insights of their niches.</title>
        <authorList>
            <person name="Ye Y."/>
        </authorList>
    </citation>
    <scope>NUCLEOTIDE SEQUENCE [LARGE SCALE GENOMIC DNA]</scope>
    <source>
        <strain evidence="2 3">KYW382</strain>
    </source>
</reference>